<proteinExistence type="predicted"/>
<dbReference type="EMBL" id="AMLP01000258">
    <property type="protein sequence ID" value="ELS50944.1"/>
    <property type="molecule type" value="Genomic_DNA"/>
</dbReference>
<evidence type="ECO:0000313" key="2">
    <source>
        <dbReference type="EMBL" id="ELS50944.1"/>
    </source>
</evidence>
<dbReference type="Gene3D" id="2.40.440.10">
    <property type="entry name" value="L,D-transpeptidase catalytic domain-like"/>
    <property type="match status" value="1"/>
</dbReference>
<sequence length="87" mass="9409">MNSETAGGDTCDKMVDHSMRLTWSGMYARATPWHTRRVGKANHSSRGTGTGDADAAWFQEQARPGDPFALTGQDSKGVVAPGNRETR</sequence>
<name>L8P434_STRVR</name>
<gene>
    <name evidence="2" type="ORF">STVIR_8103</name>
</gene>
<reference evidence="2 3" key="1">
    <citation type="journal article" date="2013" name="Genome Announc.">
        <title>Draft Genome Sequence of Streptomyces viridochromogenes Strain Tu57, Producer of Avilamycin.</title>
        <authorList>
            <person name="Gruning B.A."/>
            <person name="Erxleben A."/>
            <person name="Hahnlein A."/>
            <person name="Gunther S."/>
        </authorList>
    </citation>
    <scope>NUCLEOTIDE SEQUENCE [LARGE SCALE GENOMIC DNA]</scope>
    <source>
        <strain evidence="2 3">Tue57</strain>
    </source>
</reference>
<organism evidence="2 3">
    <name type="scientific">Streptomyces viridochromogenes Tue57</name>
    <dbReference type="NCBI Taxonomy" id="1160705"/>
    <lineage>
        <taxon>Bacteria</taxon>
        <taxon>Bacillati</taxon>
        <taxon>Actinomycetota</taxon>
        <taxon>Actinomycetes</taxon>
        <taxon>Kitasatosporales</taxon>
        <taxon>Streptomycetaceae</taxon>
        <taxon>Streptomyces</taxon>
    </lineage>
</organism>
<protein>
    <submittedName>
        <fullName evidence="2">Putative ErfK/YbiS/YcfS/YnhG family protein</fullName>
    </submittedName>
</protein>
<comment type="caution">
    <text evidence="2">The sequence shown here is derived from an EMBL/GenBank/DDBJ whole genome shotgun (WGS) entry which is preliminary data.</text>
</comment>
<feature type="region of interest" description="Disordered" evidence="1">
    <location>
        <begin position="64"/>
        <end position="87"/>
    </location>
</feature>
<dbReference type="AlphaFoldDB" id="L8P434"/>
<dbReference type="PATRIC" id="fig|1160705.3.peg.8006"/>
<dbReference type="Proteomes" id="UP000011205">
    <property type="component" value="Unassembled WGS sequence"/>
</dbReference>
<dbReference type="InterPro" id="IPR038063">
    <property type="entry name" value="Transpep_catalytic_dom"/>
</dbReference>
<evidence type="ECO:0000256" key="1">
    <source>
        <dbReference type="SAM" id="MobiDB-lite"/>
    </source>
</evidence>
<evidence type="ECO:0000313" key="3">
    <source>
        <dbReference type="Proteomes" id="UP000011205"/>
    </source>
</evidence>
<accession>L8P434</accession>